<feature type="domain" description="Carboxymuconolactone decarboxylase-like" evidence="2">
    <location>
        <begin position="321"/>
        <end position="403"/>
    </location>
</feature>
<dbReference type="RefSeq" id="WP_123663922.1">
    <property type="nucleotide sequence ID" value="NZ_RJKE01000001.1"/>
</dbReference>
<dbReference type="OrthoDB" id="9802489at2"/>
<evidence type="ECO:0000259" key="3">
    <source>
        <dbReference type="Pfam" id="PF12697"/>
    </source>
</evidence>
<evidence type="ECO:0000313" key="4">
    <source>
        <dbReference type="EMBL" id="ROO84285.1"/>
    </source>
</evidence>
<feature type="compositionally biased region" description="Low complexity" evidence="1">
    <location>
        <begin position="262"/>
        <end position="277"/>
    </location>
</feature>
<dbReference type="InterPro" id="IPR000073">
    <property type="entry name" value="AB_hydrolase_1"/>
</dbReference>
<comment type="caution">
    <text evidence="4">The sequence shown here is derived from an EMBL/GenBank/DDBJ whole genome shotgun (WGS) entry which is preliminary data.</text>
</comment>
<dbReference type="Gene3D" id="3.40.50.1820">
    <property type="entry name" value="alpha/beta hydrolase"/>
    <property type="match status" value="1"/>
</dbReference>
<name>A0A3N1CSU4_9ACTN</name>
<dbReference type="InterPro" id="IPR029032">
    <property type="entry name" value="AhpD-like"/>
</dbReference>
<keyword evidence="5" id="KW-1185">Reference proteome</keyword>
<gene>
    <name evidence="4" type="ORF">EDD29_1805</name>
</gene>
<dbReference type="AlphaFoldDB" id="A0A3N1CSU4"/>
<dbReference type="PANTHER" id="PTHR33570:SF2">
    <property type="entry name" value="CARBOXYMUCONOLACTONE DECARBOXYLASE-LIKE DOMAIN-CONTAINING PROTEIN"/>
    <property type="match status" value="1"/>
</dbReference>
<feature type="region of interest" description="Disordered" evidence="1">
    <location>
        <begin position="253"/>
        <end position="285"/>
    </location>
</feature>
<dbReference type="SUPFAM" id="SSF69118">
    <property type="entry name" value="AhpD-like"/>
    <property type="match status" value="1"/>
</dbReference>
<dbReference type="InterPro" id="IPR012788">
    <property type="entry name" value="Decarb_PcaC"/>
</dbReference>
<dbReference type="PRINTS" id="PR00111">
    <property type="entry name" value="ABHYDROLASE"/>
</dbReference>
<evidence type="ECO:0000259" key="2">
    <source>
        <dbReference type="Pfam" id="PF02627"/>
    </source>
</evidence>
<dbReference type="SUPFAM" id="SSF53474">
    <property type="entry name" value="alpha/beta-Hydrolases"/>
    <property type="match status" value="1"/>
</dbReference>
<dbReference type="Pfam" id="PF12697">
    <property type="entry name" value="Abhydrolase_6"/>
    <property type="match status" value="1"/>
</dbReference>
<dbReference type="PANTHER" id="PTHR33570">
    <property type="entry name" value="4-CARBOXYMUCONOLACTONE DECARBOXYLASE FAMILY PROTEIN"/>
    <property type="match status" value="1"/>
</dbReference>
<evidence type="ECO:0000313" key="5">
    <source>
        <dbReference type="Proteomes" id="UP000272400"/>
    </source>
</evidence>
<dbReference type="InterPro" id="IPR052512">
    <property type="entry name" value="4CMD/NDH-1_regulator"/>
</dbReference>
<dbReference type="Pfam" id="PF02627">
    <property type="entry name" value="CMD"/>
    <property type="match status" value="1"/>
</dbReference>
<accession>A0A3N1CSU4</accession>
<proteinExistence type="predicted"/>
<evidence type="ECO:0000256" key="1">
    <source>
        <dbReference type="SAM" id="MobiDB-lite"/>
    </source>
</evidence>
<reference evidence="4 5" key="1">
    <citation type="submission" date="2018-11" db="EMBL/GenBank/DDBJ databases">
        <title>Sequencing the genomes of 1000 actinobacteria strains.</title>
        <authorList>
            <person name="Klenk H.-P."/>
        </authorList>
    </citation>
    <scope>NUCLEOTIDE SEQUENCE [LARGE SCALE GENOMIC DNA]</scope>
    <source>
        <strain evidence="4 5">DSM 44254</strain>
    </source>
</reference>
<dbReference type="InterPro" id="IPR029058">
    <property type="entry name" value="AB_hydrolase_fold"/>
</dbReference>
<dbReference type="Proteomes" id="UP000272400">
    <property type="component" value="Unassembled WGS sequence"/>
</dbReference>
<organism evidence="4 5">
    <name type="scientific">Actinocorallia herbida</name>
    <dbReference type="NCBI Taxonomy" id="58109"/>
    <lineage>
        <taxon>Bacteria</taxon>
        <taxon>Bacillati</taxon>
        <taxon>Actinomycetota</taxon>
        <taxon>Actinomycetes</taxon>
        <taxon>Streptosporangiales</taxon>
        <taxon>Thermomonosporaceae</taxon>
        <taxon>Actinocorallia</taxon>
    </lineage>
</organism>
<dbReference type="NCBIfam" id="TIGR02425">
    <property type="entry name" value="decarb_PcaC"/>
    <property type="match status" value="1"/>
</dbReference>
<dbReference type="Gene3D" id="1.20.1290.10">
    <property type="entry name" value="AhpD-like"/>
    <property type="match status" value="1"/>
</dbReference>
<dbReference type="GO" id="GO:0051920">
    <property type="term" value="F:peroxiredoxin activity"/>
    <property type="evidence" value="ECO:0007669"/>
    <property type="project" value="InterPro"/>
</dbReference>
<sequence length="413" mass="43069">MTLHYRLDGPEDGIPLVLGPSLGCSLHVWDAVLGELTRAHRVLRFDLPGHGESPAVPGATTMERLAGLVLDAADRAGFGRFHYAGVSIGGAIGATLALARPERIASLAMVCSSARFGEPAAWKERAGTVREYGTAVMAEGTAPKWFAGEPGPLGVRLLADLAAADDEGYAACCEALGAYDVRADLARVAGPVLILGGKADPATPSAHARELADGIAAAVLVELPAAAHLAPVDRPAATTAALLTHLTAAESAARGTAEGASADDPGTARRPAAAPGAAEGGWVDERGAEERFEAGMRVRRAVLGDAHVDRANSRKTAFTGDFQDFITRYAWGGIWTRPGLDRRTRSAITMTALIARGHHDELAMHVRASLTNGLSRDEIKEVLLQSAIYCGVPAANSAFAVAQRVLDEIEETS</sequence>
<dbReference type="EMBL" id="RJKE01000001">
    <property type="protein sequence ID" value="ROO84285.1"/>
    <property type="molecule type" value="Genomic_DNA"/>
</dbReference>
<feature type="domain" description="AB hydrolase-1" evidence="3">
    <location>
        <begin position="20"/>
        <end position="240"/>
    </location>
</feature>
<protein>
    <submittedName>
        <fullName evidence="4">3-oxoadipate enol-lactonase/4-carboxymuconolactone decarboxylase</fullName>
    </submittedName>
</protein>
<dbReference type="InterPro" id="IPR003779">
    <property type="entry name" value="CMD-like"/>
</dbReference>